<dbReference type="InterPro" id="IPR017452">
    <property type="entry name" value="GPCR_Rhodpsn_7TM"/>
</dbReference>
<evidence type="ECO:0000313" key="12">
    <source>
        <dbReference type="Proteomes" id="UP000596742"/>
    </source>
</evidence>
<keyword evidence="6 8" id="KW-0675">Receptor</keyword>
<feature type="transmembrane region" description="Helical" evidence="9">
    <location>
        <begin position="162"/>
        <end position="182"/>
    </location>
</feature>
<proteinExistence type="inferred from homology"/>
<evidence type="ECO:0000256" key="3">
    <source>
        <dbReference type="ARBA" id="ARBA00022989"/>
    </source>
</evidence>
<evidence type="ECO:0000259" key="10">
    <source>
        <dbReference type="PROSITE" id="PS50262"/>
    </source>
</evidence>
<dbReference type="Proteomes" id="UP000596742">
    <property type="component" value="Unassembled WGS sequence"/>
</dbReference>
<evidence type="ECO:0000256" key="4">
    <source>
        <dbReference type="ARBA" id="ARBA00023040"/>
    </source>
</evidence>
<evidence type="ECO:0000256" key="7">
    <source>
        <dbReference type="ARBA" id="ARBA00023224"/>
    </source>
</evidence>
<dbReference type="Gene3D" id="1.20.1070.10">
    <property type="entry name" value="Rhodopsin 7-helix transmembrane proteins"/>
    <property type="match status" value="1"/>
</dbReference>
<dbReference type="PROSITE" id="PS50262">
    <property type="entry name" value="G_PROTEIN_RECEP_F1_2"/>
    <property type="match status" value="1"/>
</dbReference>
<dbReference type="Pfam" id="PF00001">
    <property type="entry name" value="7tm_1"/>
    <property type="match status" value="1"/>
</dbReference>
<feature type="transmembrane region" description="Helical" evidence="9">
    <location>
        <begin position="83"/>
        <end position="102"/>
    </location>
</feature>
<keyword evidence="7 8" id="KW-0807">Transducer</keyword>
<comment type="caution">
    <text evidence="11">The sequence shown here is derived from an EMBL/GenBank/DDBJ whole genome shotgun (WGS) entry which is preliminary data.</text>
</comment>
<keyword evidence="4 8" id="KW-0297">G-protein coupled receptor</keyword>
<dbReference type="PRINTS" id="PR00237">
    <property type="entry name" value="GPCRRHODOPSN"/>
</dbReference>
<evidence type="ECO:0000256" key="1">
    <source>
        <dbReference type="ARBA" id="ARBA00004141"/>
    </source>
</evidence>
<dbReference type="SUPFAM" id="SSF81321">
    <property type="entry name" value="Family A G protein-coupled receptor-like"/>
    <property type="match status" value="1"/>
</dbReference>
<sequence>MHLSKENDRLKAVSNETENMSNNTSVLSINNHHESIAAQTPSWFHVTLGVVLLLTNLVTIISNGSVTYALLVKDRKLLTRLSVYIITTCCLNLLMSTFGTPMVVASCFNKVWMFGEFGCSSYAFFMTFGGLASMLLLTMISIDRYIYVAKRNLTRQQPTKPIIISLSVCLLMTFGFSISPLLGWNKYTYSGVGTSCAIDLATDNNNGQSFVITICVIYFILPVSLMIFAYGSIYVKVSKESKANLGFSRRRTFVVSRQEFKLKLTIEQELAVTITSIIG</sequence>
<keyword evidence="2 8" id="KW-0812">Transmembrane</keyword>
<organism evidence="11 12">
    <name type="scientific">Mytilus galloprovincialis</name>
    <name type="common">Mediterranean mussel</name>
    <dbReference type="NCBI Taxonomy" id="29158"/>
    <lineage>
        <taxon>Eukaryota</taxon>
        <taxon>Metazoa</taxon>
        <taxon>Spiralia</taxon>
        <taxon>Lophotrochozoa</taxon>
        <taxon>Mollusca</taxon>
        <taxon>Bivalvia</taxon>
        <taxon>Autobranchia</taxon>
        <taxon>Pteriomorphia</taxon>
        <taxon>Mytilida</taxon>
        <taxon>Mytiloidea</taxon>
        <taxon>Mytilidae</taxon>
        <taxon>Mytilinae</taxon>
        <taxon>Mytilus</taxon>
    </lineage>
</organism>
<dbReference type="GO" id="GO:0004930">
    <property type="term" value="F:G protein-coupled receptor activity"/>
    <property type="evidence" value="ECO:0007669"/>
    <property type="project" value="UniProtKB-KW"/>
</dbReference>
<keyword evidence="3 9" id="KW-1133">Transmembrane helix</keyword>
<feature type="transmembrane region" description="Helical" evidence="9">
    <location>
        <begin position="210"/>
        <end position="235"/>
    </location>
</feature>
<evidence type="ECO:0000256" key="5">
    <source>
        <dbReference type="ARBA" id="ARBA00023136"/>
    </source>
</evidence>
<dbReference type="PROSITE" id="PS00237">
    <property type="entry name" value="G_PROTEIN_RECEP_F1_1"/>
    <property type="match status" value="1"/>
</dbReference>
<evidence type="ECO:0000256" key="8">
    <source>
        <dbReference type="RuleBase" id="RU000688"/>
    </source>
</evidence>
<accession>A0A8B6F4P1</accession>
<evidence type="ECO:0000256" key="6">
    <source>
        <dbReference type="ARBA" id="ARBA00023170"/>
    </source>
</evidence>
<comment type="subcellular location">
    <subcellularLocation>
        <location evidence="1">Membrane</location>
        <topology evidence="1">Multi-pass membrane protein</topology>
    </subcellularLocation>
</comment>
<dbReference type="InterPro" id="IPR050125">
    <property type="entry name" value="GPCR_opsins"/>
</dbReference>
<gene>
    <name evidence="11" type="ORF">MGAL_10B073615</name>
</gene>
<reference evidence="11" key="1">
    <citation type="submission" date="2018-11" db="EMBL/GenBank/DDBJ databases">
        <authorList>
            <person name="Alioto T."/>
            <person name="Alioto T."/>
        </authorList>
    </citation>
    <scope>NUCLEOTIDE SEQUENCE</scope>
</reference>
<dbReference type="EMBL" id="UYJE01006276">
    <property type="protein sequence ID" value="VDI44519.1"/>
    <property type="molecule type" value="Genomic_DNA"/>
</dbReference>
<protein>
    <submittedName>
        <fullName evidence="11">Visual pigment-like receptor peropsin</fullName>
    </submittedName>
</protein>
<name>A0A8B6F4P1_MYTGA</name>
<dbReference type="PANTHER" id="PTHR24240">
    <property type="entry name" value="OPSIN"/>
    <property type="match status" value="1"/>
</dbReference>
<dbReference type="GO" id="GO:0016020">
    <property type="term" value="C:membrane"/>
    <property type="evidence" value="ECO:0007669"/>
    <property type="project" value="UniProtKB-SubCell"/>
</dbReference>
<comment type="similarity">
    <text evidence="8">Belongs to the G-protein coupled receptor 1 family.</text>
</comment>
<feature type="domain" description="G-protein coupled receptors family 1 profile" evidence="10">
    <location>
        <begin position="63"/>
        <end position="279"/>
    </location>
</feature>
<feature type="transmembrane region" description="Helical" evidence="9">
    <location>
        <begin position="43"/>
        <end position="71"/>
    </location>
</feature>
<dbReference type="InterPro" id="IPR000276">
    <property type="entry name" value="GPCR_Rhodpsn"/>
</dbReference>
<evidence type="ECO:0000256" key="2">
    <source>
        <dbReference type="ARBA" id="ARBA00022692"/>
    </source>
</evidence>
<keyword evidence="5 9" id="KW-0472">Membrane</keyword>
<evidence type="ECO:0000256" key="9">
    <source>
        <dbReference type="SAM" id="Phobius"/>
    </source>
</evidence>
<evidence type="ECO:0000313" key="11">
    <source>
        <dbReference type="EMBL" id="VDI44519.1"/>
    </source>
</evidence>
<dbReference type="AlphaFoldDB" id="A0A8B6F4P1"/>
<feature type="transmembrane region" description="Helical" evidence="9">
    <location>
        <begin position="122"/>
        <end position="142"/>
    </location>
</feature>
<dbReference type="OrthoDB" id="2105199at2759"/>
<keyword evidence="12" id="KW-1185">Reference proteome</keyword>